<feature type="transmembrane region" description="Helical" evidence="1">
    <location>
        <begin position="6"/>
        <end position="26"/>
    </location>
</feature>
<evidence type="ECO:0000313" key="2">
    <source>
        <dbReference type="EMBL" id="SMB87931.1"/>
    </source>
</evidence>
<reference evidence="2 3" key="1">
    <citation type="submission" date="2017-04" db="EMBL/GenBank/DDBJ databases">
        <authorList>
            <person name="Afonso C.L."/>
            <person name="Miller P.J."/>
            <person name="Scott M.A."/>
            <person name="Spackman E."/>
            <person name="Goraichik I."/>
            <person name="Dimitrov K.M."/>
            <person name="Suarez D.L."/>
            <person name="Swayne D.E."/>
        </authorList>
    </citation>
    <scope>NUCLEOTIDE SEQUENCE [LARGE SCALE GENOMIC DNA]</scope>
    <source>
        <strain evidence="2 3">DSM 11270</strain>
    </source>
</reference>
<feature type="transmembrane region" description="Helical" evidence="1">
    <location>
        <begin position="38"/>
        <end position="71"/>
    </location>
</feature>
<feature type="transmembrane region" description="Helical" evidence="1">
    <location>
        <begin position="121"/>
        <end position="140"/>
    </location>
</feature>
<gene>
    <name evidence="2" type="ORF">SAMN00017405_1797</name>
</gene>
<evidence type="ECO:0000313" key="3">
    <source>
        <dbReference type="Proteomes" id="UP000192731"/>
    </source>
</evidence>
<dbReference type="OrthoDB" id="1807774at2"/>
<keyword evidence="1" id="KW-0472">Membrane</keyword>
<feature type="transmembrane region" description="Helical" evidence="1">
    <location>
        <begin position="83"/>
        <end position="100"/>
    </location>
</feature>
<dbReference type="STRING" id="656914.SAMN00017405_1797"/>
<dbReference type="Proteomes" id="UP000192731">
    <property type="component" value="Unassembled WGS sequence"/>
</dbReference>
<keyword evidence="1" id="KW-0812">Transmembrane</keyword>
<name>A0A1W1V4I8_DESTI</name>
<dbReference type="EMBL" id="FWWT01000015">
    <property type="protein sequence ID" value="SMB87931.1"/>
    <property type="molecule type" value="Genomic_DNA"/>
</dbReference>
<protein>
    <submittedName>
        <fullName evidence="2">Uncharacterized protein</fullName>
    </submittedName>
</protein>
<keyword evidence="3" id="KW-1185">Reference proteome</keyword>
<sequence>MQNILLYFLQSLPECIGLISFSLVLAQVPLKWDRIFIFGLFLAIFTYVIKILPIAAGIHLLSAIFLIFIFINLQTHVSAPKSFIVSFGSIVVLALLEYVFHEGISLITRLSMEELMHNQTIWALIGFFQSLLFISLAILISKVRKPDEGAWKR</sequence>
<accession>A0A1W1V4I8</accession>
<proteinExistence type="predicted"/>
<dbReference type="RefSeq" id="WP_084052781.1">
    <property type="nucleotide sequence ID" value="NZ_FWWT01000015.1"/>
</dbReference>
<organism evidence="2 3">
    <name type="scientific">Desulfonispora thiosulfatigenes DSM 11270</name>
    <dbReference type="NCBI Taxonomy" id="656914"/>
    <lineage>
        <taxon>Bacteria</taxon>
        <taxon>Bacillati</taxon>
        <taxon>Bacillota</taxon>
        <taxon>Clostridia</taxon>
        <taxon>Eubacteriales</taxon>
        <taxon>Peptococcaceae</taxon>
        <taxon>Desulfonispora</taxon>
    </lineage>
</organism>
<evidence type="ECO:0000256" key="1">
    <source>
        <dbReference type="SAM" id="Phobius"/>
    </source>
</evidence>
<dbReference type="AlphaFoldDB" id="A0A1W1V4I8"/>
<keyword evidence="1" id="KW-1133">Transmembrane helix</keyword>